<feature type="region of interest" description="Disordered" evidence="1">
    <location>
        <begin position="27"/>
        <end position="46"/>
    </location>
</feature>
<accession>A0ABV6H5H5</accession>
<protein>
    <recommendedName>
        <fullName evidence="5">Peptidase</fullName>
    </recommendedName>
</protein>
<keyword evidence="4" id="KW-1185">Reference proteome</keyword>
<evidence type="ECO:0000313" key="3">
    <source>
        <dbReference type="EMBL" id="MFC0313829.1"/>
    </source>
</evidence>
<comment type="caution">
    <text evidence="3">The sequence shown here is derived from an EMBL/GenBank/DDBJ whole genome shotgun (WGS) entry which is preliminary data.</text>
</comment>
<dbReference type="RefSeq" id="WP_382360725.1">
    <property type="nucleotide sequence ID" value="NZ_JBHLWV010000011.1"/>
</dbReference>
<gene>
    <name evidence="3" type="ORF">ACFFJD_03035</name>
</gene>
<name>A0ABV6H5H5_9ACTN</name>
<evidence type="ECO:0000256" key="2">
    <source>
        <dbReference type="SAM" id="SignalP"/>
    </source>
</evidence>
<reference evidence="3 4" key="1">
    <citation type="submission" date="2024-09" db="EMBL/GenBank/DDBJ databases">
        <authorList>
            <person name="Sun Q."/>
            <person name="Mori K."/>
        </authorList>
    </citation>
    <scope>NUCLEOTIDE SEQUENCE [LARGE SCALE GENOMIC DNA]</scope>
    <source>
        <strain evidence="3 4">CCM 7957</strain>
    </source>
</reference>
<organism evidence="3 4">
    <name type="scientific">Gordonia phosphorivorans</name>
    <dbReference type="NCBI Taxonomy" id="1056982"/>
    <lineage>
        <taxon>Bacteria</taxon>
        <taxon>Bacillati</taxon>
        <taxon>Actinomycetota</taxon>
        <taxon>Actinomycetes</taxon>
        <taxon>Mycobacteriales</taxon>
        <taxon>Gordoniaceae</taxon>
        <taxon>Gordonia</taxon>
    </lineage>
</organism>
<evidence type="ECO:0000256" key="1">
    <source>
        <dbReference type="SAM" id="MobiDB-lite"/>
    </source>
</evidence>
<evidence type="ECO:0008006" key="5">
    <source>
        <dbReference type="Google" id="ProtNLM"/>
    </source>
</evidence>
<feature type="region of interest" description="Disordered" evidence="1">
    <location>
        <begin position="96"/>
        <end position="128"/>
    </location>
</feature>
<feature type="compositionally biased region" description="Low complexity" evidence="1">
    <location>
        <begin position="96"/>
        <end position="115"/>
    </location>
</feature>
<feature type="signal peptide" evidence="2">
    <location>
        <begin position="1"/>
        <end position="24"/>
    </location>
</feature>
<sequence>MIVARRRSVAVSALLAVLVGGVGACGSPEPTAAPSSTTSLYTTSPSAYEEQRDAGVIRLLDALSAALTSGRPEQVETLIDPLATPEFRRSMREAAADLAATPPSASSPAPSSSSASERRPSTAAEAPDRGDALVLRALQYRLAPNTGADRLIGGSLGIRLSEAGSTDSWVSAVTVSYALGGTAVPGVDEPLVQVDQLLAFARYGDDWKLLGDGAQIAAPDTDPEAPARPPQLVPWAFPGLRAADVPSGGGVSSVLSYPGTDRTVAKVRRQLAPAIEHVTDFWGRDWTRRAVVTVTGTERQFAGFTRTEAGQTAAAAAATVYDTIDRAGRTVTGQRVVLSPAAGQLTESGVAVILRHELFHVATRIDTAVDAPMWLTEGVAEYVGRRGSTGTLTDLAPDLAVEVAAGQLPDALPPNSAFAVDTPAARVAYQTAWSFADFVADEYGEDRLRAMYSAVARETDEAAVTAALEKTLGTSQGKMIGEWQSWLRNEVR</sequence>
<feature type="chain" id="PRO_5046948610" description="Peptidase" evidence="2">
    <location>
        <begin position="25"/>
        <end position="492"/>
    </location>
</feature>
<feature type="compositionally biased region" description="Basic and acidic residues" evidence="1">
    <location>
        <begin position="116"/>
        <end position="128"/>
    </location>
</feature>
<dbReference type="Proteomes" id="UP001589783">
    <property type="component" value="Unassembled WGS sequence"/>
</dbReference>
<evidence type="ECO:0000313" key="4">
    <source>
        <dbReference type="Proteomes" id="UP001589783"/>
    </source>
</evidence>
<proteinExistence type="predicted"/>
<dbReference type="EMBL" id="JBHLWV010000011">
    <property type="protein sequence ID" value="MFC0313829.1"/>
    <property type="molecule type" value="Genomic_DNA"/>
</dbReference>
<keyword evidence="2" id="KW-0732">Signal</keyword>
<dbReference type="PROSITE" id="PS51257">
    <property type="entry name" value="PROKAR_LIPOPROTEIN"/>
    <property type="match status" value="1"/>
</dbReference>